<dbReference type="UniPathway" id="UPA00345"/>
<dbReference type="InterPro" id="IPR012340">
    <property type="entry name" value="NA-bd_OB-fold"/>
</dbReference>
<dbReference type="SUPFAM" id="SSF50104">
    <property type="entry name" value="Translation proteins SH3-like domain"/>
    <property type="match status" value="1"/>
</dbReference>
<keyword evidence="5 7" id="KW-0251">Elongation factor</keyword>
<evidence type="ECO:0000256" key="7">
    <source>
        <dbReference type="HAMAP-Rule" id="MF_00141"/>
    </source>
</evidence>
<evidence type="ECO:0000256" key="9">
    <source>
        <dbReference type="RuleBase" id="RU004389"/>
    </source>
</evidence>
<dbReference type="PIRSF" id="PIRSF005901">
    <property type="entry name" value="EF-P"/>
    <property type="match status" value="1"/>
</dbReference>
<feature type="domain" description="Elongation factor P C-terminal" evidence="10">
    <location>
        <begin position="145"/>
        <end position="200"/>
    </location>
</feature>
<proteinExistence type="inferred from homology"/>
<dbReference type="EMBL" id="FNGY01000009">
    <property type="protein sequence ID" value="SDN76235.1"/>
    <property type="molecule type" value="Genomic_DNA"/>
</dbReference>
<dbReference type="GO" id="GO:0005829">
    <property type="term" value="C:cytosol"/>
    <property type="evidence" value="ECO:0007669"/>
    <property type="project" value="UniProtKB-ARBA"/>
</dbReference>
<dbReference type="InterPro" id="IPR013185">
    <property type="entry name" value="Transl_elong_KOW-like"/>
</dbReference>
<dbReference type="CDD" id="cd05794">
    <property type="entry name" value="S1_EF-P_repeat_2"/>
    <property type="match status" value="1"/>
</dbReference>
<dbReference type="Pfam" id="PF09285">
    <property type="entry name" value="Elong-fact-P_C"/>
    <property type="match status" value="1"/>
</dbReference>
<dbReference type="HAMAP" id="MF_00141">
    <property type="entry name" value="EF_P"/>
    <property type="match status" value="1"/>
</dbReference>
<dbReference type="InterPro" id="IPR001059">
    <property type="entry name" value="Transl_elong_P/YeiP_cen"/>
</dbReference>
<protein>
    <recommendedName>
        <fullName evidence="7 8">Elongation factor P</fullName>
        <shortName evidence="7">EF-P</shortName>
    </recommendedName>
</protein>
<dbReference type="Pfam" id="PF01132">
    <property type="entry name" value="EFP"/>
    <property type="match status" value="1"/>
</dbReference>
<dbReference type="NCBIfam" id="TIGR00038">
    <property type="entry name" value="efp"/>
    <property type="match status" value="1"/>
</dbReference>
<evidence type="ECO:0000256" key="3">
    <source>
        <dbReference type="ARBA" id="ARBA00009479"/>
    </source>
</evidence>
<evidence type="ECO:0000259" key="11">
    <source>
        <dbReference type="SMART" id="SM01185"/>
    </source>
</evidence>
<comment type="function">
    <text evidence="7">Involved in peptide bond synthesis. Stimulates efficient translation and peptide-bond synthesis on native or reconstituted 70S ribosomes in vitro. Probably functions indirectly by altering the affinity of the ribosome for aminoacyl-tRNA, thus increasing their reactivity as acceptors for peptidyl transferase.</text>
</comment>
<keyword evidence="13" id="KW-1185">Reference proteome</keyword>
<comment type="similarity">
    <text evidence="3 7 9">Belongs to the elongation factor P family.</text>
</comment>
<gene>
    <name evidence="7" type="primary">efp</name>
    <name evidence="12" type="ORF">SAMN05421820_109161</name>
</gene>
<evidence type="ECO:0000313" key="12">
    <source>
        <dbReference type="EMBL" id="SDN76235.1"/>
    </source>
</evidence>
<name>A0A1H0E1I9_9SPHI</name>
<evidence type="ECO:0000256" key="8">
    <source>
        <dbReference type="NCBIfam" id="TIGR00038"/>
    </source>
</evidence>
<dbReference type="AlphaFoldDB" id="A0A1H0E1I9"/>
<dbReference type="InterPro" id="IPR013852">
    <property type="entry name" value="Transl_elong_P/YeiP_CS"/>
</dbReference>
<dbReference type="FunFam" id="2.40.50.140:FF:000009">
    <property type="entry name" value="Elongation factor P"/>
    <property type="match status" value="1"/>
</dbReference>
<dbReference type="NCBIfam" id="NF001810">
    <property type="entry name" value="PRK00529.1"/>
    <property type="match status" value="1"/>
</dbReference>
<dbReference type="InterPro" id="IPR020599">
    <property type="entry name" value="Transl_elong_fac_P/YeiP"/>
</dbReference>
<dbReference type="SMART" id="SM00841">
    <property type="entry name" value="Elong-fact-P_C"/>
    <property type="match status" value="1"/>
</dbReference>
<dbReference type="InterPro" id="IPR015365">
    <property type="entry name" value="Elong-fact-P_C"/>
</dbReference>
<sequence>MRHEKGSKWLDAISNKMAKASDVKSGNILRFNGELIQVEEFLHRTPGNLRAFYQAKMRNIKTGKLVEYRFRTDEEVTICRVETNDYQYLYEDGDFLVVMDISSFEQFNIPRTLFGESVKFLKEGMNVIIAFESEEPIMAQIPSHVELEITYTEPAVKGDTSTNALKYATVETGVEIKVPMFINQGDKVKVDTRTGDYIERVK</sequence>
<accession>A0A1H0E1I9</accession>
<dbReference type="InterPro" id="IPR008991">
    <property type="entry name" value="Translation_prot_SH3-like_sf"/>
</dbReference>
<dbReference type="InterPro" id="IPR014722">
    <property type="entry name" value="Rib_uL2_dom2"/>
</dbReference>
<dbReference type="SUPFAM" id="SSF50249">
    <property type="entry name" value="Nucleic acid-binding proteins"/>
    <property type="match status" value="2"/>
</dbReference>
<dbReference type="SMART" id="SM01185">
    <property type="entry name" value="EFP"/>
    <property type="match status" value="1"/>
</dbReference>
<evidence type="ECO:0000256" key="1">
    <source>
        <dbReference type="ARBA" id="ARBA00004496"/>
    </source>
</evidence>
<dbReference type="FunFam" id="2.40.50.140:FF:000004">
    <property type="entry name" value="Elongation factor P"/>
    <property type="match status" value="1"/>
</dbReference>
<dbReference type="GO" id="GO:0003746">
    <property type="term" value="F:translation elongation factor activity"/>
    <property type="evidence" value="ECO:0007669"/>
    <property type="project" value="UniProtKB-UniRule"/>
</dbReference>
<dbReference type="Pfam" id="PF08207">
    <property type="entry name" value="EFP_N"/>
    <property type="match status" value="1"/>
</dbReference>
<keyword evidence="6 7" id="KW-0648">Protein biosynthesis</keyword>
<evidence type="ECO:0000256" key="6">
    <source>
        <dbReference type="ARBA" id="ARBA00022917"/>
    </source>
</evidence>
<dbReference type="PROSITE" id="PS01275">
    <property type="entry name" value="EFP"/>
    <property type="match status" value="1"/>
</dbReference>
<evidence type="ECO:0000256" key="2">
    <source>
        <dbReference type="ARBA" id="ARBA00004815"/>
    </source>
</evidence>
<dbReference type="Proteomes" id="UP000183200">
    <property type="component" value="Unassembled WGS sequence"/>
</dbReference>
<dbReference type="CDD" id="cd04470">
    <property type="entry name" value="S1_EF-P_repeat_1"/>
    <property type="match status" value="1"/>
</dbReference>
<dbReference type="PANTHER" id="PTHR30053:SF12">
    <property type="entry name" value="ELONGATION FACTOR P (EF-P) FAMILY PROTEIN"/>
    <property type="match status" value="1"/>
</dbReference>
<dbReference type="STRING" id="430522.BFS30_05355"/>
<reference evidence="13" key="1">
    <citation type="submission" date="2016-10" db="EMBL/GenBank/DDBJ databases">
        <authorList>
            <person name="Varghese N."/>
            <person name="Submissions S."/>
        </authorList>
    </citation>
    <scope>NUCLEOTIDE SEQUENCE [LARGE SCALE GENOMIC DNA]</scope>
    <source>
        <strain evidence="13">DSM 19110</strain>
    </source>
</reference>
<comment type="subcellular location">
    <subcellularLocation>
        <location evidence="1 7">Cytoplasm</location>
    </subcellularLocation>
</comment>
<dbReference type="GO" id="GO:0043043">
    <property type="term" value="P:peptide biosynthetic process"/>
    <property type="evidence" value="ECO:0007669"/>
    <property type="project" value="InterPro"/>
</dbReference>
<dbReference type="Gene3D" id="2.30.30.30">
    <property type="match status" value="1"/>
</dbReference>
<dbReference type="InterPro" id="IPR011768">
    <property type="entry name" value="Transl_elongation_fac_P"/>
</dbReference>
<evidence type="ECO:0000256" key="4">
    <source>
        <dbReference type="ARBA" id="ARBA00022490"/>
    </source>
</evidence>
<keyword evidence="4 7" id="KW-0963">Cytoplasm</keyword>
<dbReference type="PANTHER" id="PTHR30053">
    <property type="entry name" value="ELONGATION FACTOR P"/>
    <property type="match status" value="1"/>
</dbReference>
<feature type="domain" description="Translation elongation factor P/YeiP central" evidence="11">
    <location>
        <begin position="83"/>
        <end position="137"/>
    </location>
</feature>
<organism evidence="12 13">
    <name type="scientific">Pedobacter steynii</name>
    <dbReference type="NCBI Taxonomy" id="430522"/>
    <lineage>
        <taxon>Bacteria</taxon>
        <taxon>Pseudomonadati</taxon>
        <taxon>Bacteroidota</taxon>
        <taxon>Sphingobacteriia</taxon>
        <taxon>Sphingobacteriales</taxon>
        <taxon>Sphingobacteriaceae</taxon>
        <taxon>Pedobacter</taxon>
    </lineage>
</organism>
<comment type="pathway">
    <text evidence="2 7">Protein biosynthesis; polypeptide chain elongation.</text>
</comment>
<evidence type="ECO:0000256" key="5">
    <source>
        <dbReference type="ARBA" id="ARBA00022768"/>
    </source>
</evidence>
<evidence type="ECO:0000259" key="10">
    <source>
        <dbReference type="SMART" id="SM00841"/>
    </source>
</evidence>
<dbReference type="Gene3D" id="2.40.50.140">
    <property type="entry name" value="Nucleic acid-binding proteins"/>
    <property type="match status" value="2"/>
</dbReference>
<evidence type="ECO:0000313" key="13">
    <source>
        <dbReference type="Proteomes" id="UP000183200"/>
    </source>
</evidence>